<evidence type="ECO:0000259" key="1">
    <source>
        <dbReference type="PROSITE" id="PS50801"/>
    </source>
</evidence>
<dbReference type="AlphaFoldDB" id="A0A558E4T5"/>
<accession>A0A558E4T5</accession>
<evidence type="ECO:0000313" key="2">
    <source>
        <dbReference type="EMBL" id="TVO72323.1"/>
    </source>
</evidence>
<name>A0A558E4T5_9RHOO</name>
<reference evidence="2 3" key="1">
    <citation type="submission" date="2019-07" db="EMBL/GenBank/DDBJ databases">
        <title>The pathways for chlorine oxyanion respiration interact through the shared metabolite chlorate.</title>
        <authorList>
            <person name="Barnum T.P."/>
            <person name="Cheng Y."/>
            <person name="Hill K.A."/>
            <person name="Lucas L.N."/>
            <person name="Carlson H.K."/>
            <person name="Coates J.D."/>
        </authorList>
    </citation>
    <scope>NUCLEOTIDE SEQUENCE [LARGE SCALE GENOMIC DNA]</scope>
    <source>
        <strain evidence="2 3">SFB-1</strain>
    </source>
</reference>
<dbReference type="EMBL" id="VMNI01000021">
    <property type="protein sequence ID" value="TVO72323.1"/>
    <property type="molecule type" value="Genomic_DNA"/>
</dbReference>
<dbReference type="Proteomes" id="UP000318349">
    <property type="component" value="Unassembled WGS sequence"/>
</dbReference>
<sequence length="95" mass="9997">MPQSCWQPTTALTFDTAAAMREDARRVLTDGALRIDLSGVPEADSAALALLLDVCREAAVRHQAIDIVSMPAGLRSLADLYGVTELLPTGDSTAA</sequence>
<evidence type="ECO:0000313" key="3">
    <source>
        <dbReference type="Proteomes" id="UP000318349"/>
    </source>
</evidence>
<dbReference type="InterPro" id="IPR002645">
    <property type="entry name" value="STAS_dom"/>
</dbReference>
<protein>
    <submittedName>
        <fullName evidence="2">STAS domain-containing protein</fullName>
    </submittedName>
</protein>
<dbReference type="Gene3D" id="3.30.750.24">
    <property type="entry name" value="STAS domain"/>
    <property type="match status" value="1"/>
</dbReference>
<organism evidence="2 3">
    <name type="scientific">Denitromonas halophila</name>
    <dbReference type="NCBI Taxonomy" id="1629404"/>
    <lineage>
        <taxon>Bacteria</taxon>
        <taxon>Pseudomonadati</taxon>
        <taxon>Pseudomonadota</taxon>
        <taxon>Betaproteobacteria</taxon>
        <taxon>Rhodocyclales</taxon>
        <taxon>Zoogloeaceae</taxon>
        <taxon>Denitromonas</taxon>
    </lineage>
</organism>
<dbReference type="InterPro" id="IPR036513">
    <property type="entry name" value="STAS_dom_sf"/>
</dbReference>
<dbReference type="Pfam" id="PF13466">
    <property type="entry name" value="STAS_2"/>
    <property type="match status" value="1"/>
</dbReference>
<proteinExistence type="predicted"/>
<comment type="caution">
    <text evidence="2">The sequence shown here is derived from an EMBL/GenBank/DDBJ whole genome shotgun (WGS) entry which is preliminary data.</text>
</comment>
<dbReference type="InterPro" id="IPR058548">
    <property type="entry name" value="MlaB-like_STAS"/>
</dbReference>
<dbReference type="PROSITE" id="PS50801">
    <property type="entry name" value="STAS"/>
    <property type="match status" value="1"/>
</dbReference>
<feature type="domain" description="STAS" evidence="1">
    <location>
        <begin position="12"/>
        <end position="95"/>
    </location>
</feature>
<dbReference type="SUPFAM" id="SSF52091">
    <property type="entry name" value="SpoIIaa-like"/>
    <property type="match status" value="1"/>
</dbReference>
<gene>
    <name evidence="2" type="ORF">FHP89_18765</name>
</gene>